<proteinExistence type="predicted"/>
<accession>A0ACD1ADK4</accession>
<keyword evidence="2" id="KW-1185">Reference proteome</keyword>
<gene>
    <name evidence="1" type="ORF">FRZ06_15135</name>
</gene>
<evidence type="ECO:0000313" key="2">
    <source>
        <dbReference type="Proteomes" id="UP000594014"/>
    </source>
</evidence>
<organism evidence="1 2">
    <name type="scientific">Anoxybacterium hadale</name>
    <dbReference type="NCBI Taxonomy" id="3408580"/>
    <lineage>
        <taxon>Bacteria</taxon>
        <taxon>Bacillati</taxon>
        <taxon>Bacillota</taxon>
        <taxon>Clostridia</taxon>
        <taxon>Peptostreptococcales</taxon>
        <taxon>Anaerovoracaceae</taxon>
        <taxon>Anoxybacterium</taxon>
    </lineage>
</organism>
<dbReference type="EMBL" id="CP042469">
    <property type="protein sequence ID" value="QOX64580.1"/>
    <property type="molecule type" value="Genomic_DNA"/>
</dbReference>
<dbReference type="Proteomes" id="UP000594014">
    <property type="component" value="Chromosome"/>
</dbReference>
<name>A0ACD1ADK4_9FIRM</name>
<sequence length="457" mass="49626">MELDSKAYIDEYIERAREAQHIYEAFSQKQIDEIVMTIGKVVHDNAEFLAEMAVEETGMGVVDDKIAKNRGKSRTIWNSLKGKLSKGIIERDEATGITKIAKPIGVVAAITPCTNPIVTPMSNAMFALKGGNAIIITPHHMAIRCSTRTVELINEAIGKLGAPKNLIQILDQQSRENTKNLISSADIVIATGGMGMVKAAYSSGKPALGVGAGNVQCIIDRDADIETAVPQIIAGRVFDNGIICSGEQSIIMPKERYDEMLMAFEQNGAWVIRNEEEKEAMRNAMFTEGAMSRHAVGQSVETIAKLAGLKAPEGTRVIIVEADGIGEEDILAKEKMCPVLAAFSYEAFEEGVEIARANLEAEGKGHSVSIHSNNKDHIEYAGKELCVSRFVINQTCATSAGGSFFNGLAPTNTLGCGSWGNNSISENLDYKHLINISRIAYYMKDNHVPSDEELWSI</sequence>
<protein>
    <submittedName>
        <fullName evidence="1">Aldehyde dehydrogenase family protein</fullName>
    </submittedName>
</protein>
<evidence type="ECO:0000313" key="1">
    <source>
        <dbReference type="EMBL" id="QOX64580.1"/>
    </source>
</evidence>
<reference evidence="1" key="1">
    <citation type="submission" date="2019-08" db="EMBL/GenBank/DDBJ databases">
        <title>Genome sequence of Clostridiales bacterium MT110.</title>
        <authorList>
            <person name="Cao J."/>
        </authorList>
    </citation>
    <scope>NUCLEOTIDE SEQUENCE</scope>
    <source>
        <strain evidence="1">MT110</strain>
    </source>
</reference>